<dbReference type="GeneID" id="10501844"/>
<dbReference type="InParanoid" id="F0ZLW6"/>
<dbReference type="AlphaFoldDB" id="F0ZLW6"/>
<reference evidence="2" key="1">
    <citation type="journal article" date="2011" name="Genome Biol.">
        <title>Comparative genomics of the social amoebae Dictyostelium discoideum and Dictyostelium purpureum.</title>
        <authorList>
            <consortium name="US DOE Joint Genome Institute (JGI-PGF)"/>
            <person name="Sucgang R."/>
            <person name="Kuo A."/>
            <person name="Tian X."/>
            <person name="Salerno W."/>
            <person name="Parikh A."/>
            <person name="Feasley C.L."/>
            <person name="Dalin E."/>
            <person name="Tu H."/>
            <person name="Huang E."/>
            <person name="Barry K."/>
            <person name="Lindquist E."/>
            <person name="Shapiro H."/>
            <person name="Bruce D."/>
            <person name="Schmutz J."/>
            <person name="Salamov A."/>
            <person name="Fey P."/>
            <person name="Gaudet P."/>
            <person name="Anjard C."/>
            <person name="Babu M.M."/>
            <person name="Basu S."/>
            <person name="Bushmanova Y."/>
            <person name="van der Wel H."/>
            <person name="Katoh-Kurasawa M."/>
            <person name="Dinh C."/>
            <person name="Coutinho P.M."/>
            <person name="Saito T."/>
            <person name="Elias M."/>
            <person name="Schaap P."/>
            <person name="Kay R.R."/>
            <person name="Henrissat B."/>
            <person name="Eichinger L."/>
            <person name="Rivero F."/>
            <person name="Putnam N.H."/>
            <person name="West C.M."/>
            <person name="Loomis W.F."/>
            <person name="Chisholm R.L."/>
            <person name="Shaulsky G."/>
            <person name="Strassmann J.E."/>
            <person name="Queller D.C."/>
            <person name="Kuspa A."/>
            <person name="Grigoriev I.V."/>
        </authorList>
    </citation>
    <scope>NUCLEOTIDE SEQUENCE [LARGE SCALE GENOMIC DNA]</scope>
    <source>
        <strain evidence="2">QSDP1</strain>
    </source>
</reference>
<evidence type="ECO:0000313" key="2">
    <source>
        <dbReference type="Proteomes" id="UP000001064"/>
    </source>
</evidence>
<organism evidence="1 2">
    <name type="scientific">Dictyostelium purpureum</name>
    <name type="common">Slime mold</name>
    <dbReference type="NCBI Taxonomy" id="5786"/>
    <lineage>
        <taxon>Eukaryota</taxon>
        <taxon>Amoebozoa</taxon>
        <taxon>Evosea</taxon>
        <taxon>Eumycetozoa</taxon>
        <taxon>Dictyostelia</taxon>
        <taxon>Dictyosteliales</taxon>
        <taxon>Dictyosteliaceae</taxon>
        <taxon>Dictyostelium</taxon>
    </lineage>
</organism>
<name>F0ZLW6_DICPU</name>
<dbReference type="KEGG" id="dpp:DICPUDRAFT_79210"/>
<sequence>MNIDERCIEEFKKLKNEVCNHKQSNIGILMGIDITSSEKNIKFISNLNSDLVDSIKSSCSKTNSRFIFIGSNKKINGFGWLPDTVDNSEEEAFFQLGKNKLLKTLQVEIHEARDINTLNGLIKKYK</sequence>
<dbReference type="EMBL" id="GL871073">
    <property type="protein sequence ID" value="EGC35058.1"/>
    <property type="molecule type" value="Genomic_DNA"/>
</dbReference>
<gene>
    <name evidence="1" type="ORF">DICPUDRAFT_79210</name>
</gene>
<evidence type="ECO:0008006" key="3">
    <source>
        <dbReference type="Google" id="ProtNLM"/>
    </source>
</evidence>
<dbReference type="Proteomes" id="UP000001064">
    <property type="component" value="Unassembled WGS sequence"/>
</dbReference>
<dbReference type="VEuPathDB" id="AmoebaDB:DICPUDRAFT_79210"/>
<protein>
    <recommendedName>
        <fullName evidence="3">ADF-H domain-containing protein</fullName>
    </recommendedName>
</protein>
<evidence type="ECO:0000313" key="1">
    <source>
        <dbReference type="EMBL" id="EGC35058.1"/>
    </source>
</evidence>
<dbReference type="RefSeq" id="XP_003288426.1">
    <property type="nucleotide sequence ID" value="XM_003288378.1"/>
</dbReference>
<keyword evidence="2" id="KW-1185">Reference proteome</keyword>
<proteinExistence type="predicted"/>
<accession>F0ZLW6</accession>